<accession>A0AA36EBX6</accession>
<evidence type="ECO:0000313" key="2">
    <source>
        <dbReference type="Proteomes" id="UP001177003"/>
    </source>
</evidence>
<dbReference type="AlphaFoldDB" id="A0AA36EBX6"/>
<evidence type="ECO:0000313" key="1">
    <source>
        <dbReference type="EMBL" id="CAI9288325.1"/>
    </source>
</evidence>
<organism evidence="1 2">
    <name type="scientific">Lactuca saligna</name>
    <name type="common">Willowleaf lettuce</name>
    <dbReference type="NCBI Taxonomy" id="75948"/>
    <lineage>
        <taxon>Eukaryota</taxon>
        <taxon>Viridiplantae</taxon>
        <taxon>Streptophyta</taxon>
        <taxon>Embryophyta</taxon>
        <taxon>Tracheophyta</taxon>
        <taxon>Spermatophyta</taxon>
        <taxon>Magnoliopsida</taxon>
        <taxon>eudicotyledons</taxon>
        <taxon>Gunneridae</taxon>
        <taxon>Pentapetalae</taxon>
        <taxon>asterids</taxon>
        <taxon>campanulids</taxon>
        <taxon>Asterales</taxon>
        <taxon>Asteraceae</taxon>
        <taxon>Cichorioideae</taxon>
        <taxon>Cichorieae</taxon>
        <taxon>Lactucinae</taxon>
        <taxon>Lactuca</taxon>
    </lineage>
</organism>
<sequence length="219" mass="25523">MVKVKVKMEGEEIFGLLKTTSLLKWPPLIPFHSSQRVLEYSLTLLSFNAEDGKVKRGYFVQTWRSLLHSNELESFGMRSHSHFISVLAQGFNSNAGNICEAKWSQFSAIIKDNWSSQRTHRNLEKKLNDHILKSLFMNNQFWLTKTLSSRVIIRLHNLPHRLIPQGFKLCMLYASDVRQAPNVELLNLILYQHGSNFSIKNLYAMYPLQTMKPLTIYYM</sequence>
<gene>
    <name evidence="1" type="ORF">LSALG_LOCUS27638</name>
</gene>
<protein>
    <submittedName>
        <fullName evidence="1">Uncharacterized protein</fullName>
    </submittedName>
</protein>
<keyword evidence="2" id="KW-1185">Reference proteome</keyword>
<dbReference type="EMBL" id="OX465081">
    <property type="protein sequence ID" value="CAI9288325.1"/>
    <property type="molecule type" value="Genomic_DNA"/>
</dbReference>
<dbReference type="Proteomes" id="UP001177003">
    <property type="component" value="Chromosome 5"/>
</dbReference>
<name>A0AA36EBX6_LACSI</name>
<proteinExistence type="predicted"/>
<reference evidence="1" key="1">
    <citation type="submission" date="2023-04" db="EMBL/GenBank/DDBJ databases">
        <authorList>
            <person name="Vijverberg K."/>
            <person name="Xiong W."/>
            <person name="Schranz E."/>
        </authorList>
    </citation>
    <scope>NUCLEOTIDE SEQUENCE</scope>
</reference>